<dbReference type="InterPro" id="IPR001173">
    <property type="entry name" value="Glyco_trans_2-like"/>
</dbReference>
<comment type="caution">
    <text evidence="19">The sequence shown here is derived from an EMBL/GenBank/DDBJ whole genome shotgun (WGS) entry which is preliminary data.</text>
</comment>
<protein>
    <recommendedName>
        <fullName evidence="16">Polypeptide N-acetylgalactosaminyltransferase</fullName>
        <ecNumber evidence="16">2.4.1.-</ecNumber>
    </recommendedName>
    <alternativeName>
        <fullName evidence="16">Protein-UDP acetylgalactosaminyltransferase</fullName>
    </alternativeName>
</protein>
<dbReference type="Pfam" id="PF00535">
    <property type="entry name" value="Glycos_transf_2"/>
    <property type="match status" value="1"/>
</dbReference>
<keyword evidence="8" id="KW-0479">Metal-binding</keyword>
<sequence>MRFIKCVKLLVAIAGSLFILWLANKPRSTKHDDSGWDLKNDDVAIPIKFGKNQREYIDSRGIHVVVGRYVGDSLPGPSHPNLTEEVLNQNNFNPIPSQGEWGEPVAILPHEHSKSQSLYRIHRFNLLASDRIPLNRTLPDIRKPQCKDLSYNINELPTTSVIIVFHNEAWSTLLRTVHSVINRSPPKLLWEIILVDDASNRTFLKKPLEDHVSMLPTTVIVLRSDKRIGLVRARLMGAREATGDVLTFLDAHCETTHGWLEPLLYRIKTNPNVAVCPIIDIISDETFALLRSFELHHGGMSWNLHFRWFGASETLMSERRGNMSVPFRTPVMAGGLFAIGRDYFEEIGTYDDQMDIWGGENIEMSLRIWQCGGRVETSPCSHVAHVFRKSSPYTFPGGVNQILYSNLARAALVWMDEWKEFFFKMNPEANRLRDAQSIRSRLSLRSRLKCNDFNWYLKNVWPENFFPGPGRFFGKIIHRASGKCLERPLGGGGVSQPVGRLKLVPCVQQWFDTHLWVATWNSTRKDGRTLPGYLMSDESLCVDHLDGEARAMACSGFSKQLWHHNLKTNAIVHGNSGMCLSISRPPETPGEVSVHSCDGSSEQQWTLQPEKWS</sequence>
<keyword evidence="14 16" id="KW-1015">Disulfide bond</keyword>
<dbReference type="PANTHER" id="PTHR11675:SF118">
    <property type="entry name" value="POLYPEPTIDE N-ACETYLGALACTOSAMINYLTRANSFERASE 3"/>
    <property type="match status" value="1"/>
</dbReference>
<keyword evidence="6 16" id="KW-0808">Transferase</keyword>
<dbReference type="GO" id="GO:0046872">
    <property type="term" value="F:metal ion binding"/>
    <property type="evidence" value="ECO:0007669"/>
    <property type="project" value="UniProtKB-KW"/>
</dbReference>
<dbReference type="AlphaFoldDB" id="A0A8J2RUL9"/>
<evidence type="ECO:0000256" key="4">
    <source>
        <dbReference type="ARBA" id="ARBA00005680"/>
    </source>
</evidence>
<dbReference type="InterPro" id="IPR035992">
    <property type="entry name" value="Ricin_B-like_lectins"/>
</dbReference>
<keyword evidence="15 16" id="KW-0464">Manganese</keyword>
<gene>
    <name evidence="19" type="ORF">DGAL_LOCUS9385</name>
</gene>
<keyword evidence="7" id="KW-0812">Transmembrane</keyword>
<comment type="subcellular location">
    <subcellularLocation>
        <location evidence="2 16">Golgi apparatus membrane</location>
        <topology evidence="2 16">Single-pass type II membrane protein</topology>
    </subcellularLocation>
</comment>
<evidence type="ECO:0000256" key="2">
    <source>
        <dbReference type="ARBA" id="ARBA00004323"/>
    </source>
</evidence>
<dbReference type="GO" id="GO:0030246">
    <property type="term" value="F:carbohydrate binding"/>
    <property type="evidence" value="ECO:0007669"/>
    <property type="project" value="UniProtKB-KW"/>
</dbReference>
<dbReference type="EC" id="2.4.1.-" evidence="16"/>
<dbReference type="InterPro" id="IPR000772">
    <property type="entry name" value="Ricin_B_lectin"/>
</dbReference>
<dbReference type="PANTHER" id="PTHR11675">
    <property type="entry name" value="N-ACETYLGALACTOSAMINYLTRANSFERASE"/>
    <property type="match status" value="1"/>
</dbReference>
<dbReference type="SMART" id="SM00458">
    <property type="entry name" value="RICIN"/>
    <property type="match status" value="1"/>
</dbReference>
<dbReference type="InterPro" id="IPR029044">
    <property type="entry name" value="Nucleotide-diphossugar_trans"/>
</dbReference>
<evidence type="ECO:0000313" key="19">
    <source>
        <dbReference type="EMBL" id="CAH0106233.1"/>
    </source>
</evidence>
<dbReference type="OrthoDB" id="330637at2759"/>
<evidence type="ECO:0000256" key="8">
    <source>
        <dbReference type="ARBA" id="ARBA00022723"/>
    </source>
</evidence>
<dbReference type="Proteomes" id="UP000789390">
    <property type="component" value="Unassembled WGS sequence"/>
</dbReference>
<keyword evidence="20" id="KW-1185">Reference proteome</keyword>
<evidence type="ECO:0000256" key="9">
    <source>
        <dbReference type="ARBA" id="ARBA00022734"/>
    </source>
</evidence>
<keyword evidence="5 16" id="KW-0328">Glycosyltransferase</keyword>
<dbReference type="SUPFAM" id="SSF50370">
    <property type="entry name" value="Ricin B-like lectins"/>
    <property type="match status" value="1"/>
</dbReference>
<evidence type="ECO:0000256" key="13">
    <source>
        <dbReference type="ARBA" id="ARBA00023136"/>
    </source>
</evidence>
<evidence type="ECO:0000256" key="6">
    <source>
        <dbReference type="ARBA" id="ARBA00022679"/>
    </source>
</evidence>
<evidence type="ECO:0000256" key="3">
    <source>
        <dbReference type="ARBA" id="ARBA00004922"/>
    </source>
</evidence>
<dbReference type="EMBL" id="CAKKLH010000223">
    <property type="protein sequence ID" value="CAH0106233.1"/>
    <property type="molecule type" value="Genomic_DNA"/>
</dbReference>
<comment type="similarity">
    <text evidence="4 16">Belongs to the glycosyltransferase 2 family. GalNAc-T subfamily.</text>
</comment>
<evidence type="ECO:0000256" key="12">
    <source>
        <dbReference type="ARBA" id="ARBA00023034"/>
    </source>
</evidence>
<keyword evidence="13" id="KW-0472">Membrane</keyword>
<dbReference type="FunFam" id="3.90.550.10:FF:000021">
    <property type="entry name" value="Polypeptide N-acetylgalactosaminyltransferase"/>
    <property type="match status" value="1"/>
</dbReference>
<feature type="compositionally biased region" description="Polar residues" evidence="17">
    <location>
        <begin position="598"/>
        <end position="607"/>
    </location>
</feature>
<dbReference type="PROSITE" id="PS50231">
    <property type="entry name" value="RICIN_B_LECTIN"/>
    <property type="match status" value="1"/>
</dbReference>
<keyword evidence="10" id="KW-0735">Signal-anchor</keyword>
<evidence type="ECO:0000256" key="1">
    <source>
        <dbReference type="ARBA" id="ARBA00001936"/>
    </source>
</evidence>
<evidence type="ECO:0000256" key="11">
    <source>
        <dbReference type="ARBA" id="ARBA00022989"/>
    </source>
</evidence>
<evidence type="ECO:0000259" key="18">
    <source>
        <dbReference type="SMART" id="SM00458"/>
    </source>
</evidence>
<evidence type="ECO:0000256" key="10">
    <source>
        <dbReference type="ARBA" id="ARBA00022968"/>
    </source>
</evidence>
<evidence type="ECO:0000256" key="17">
    <source>
        <dbReference type="SAM" id="MobiDB-lite"/>
    </source>
</evidence>
<dbReference type="CDD" id="cd02510">
    <property type="entry name" value="pp-GalNAc-T"/>
    <property type="match status" value="1"/>
</dbReference>
<feature type="region of interest" description="Disordered" evidence="17">
    <location>
        <begin position="590"/>
        <end position="613"/>
    </location>
</feature>
<dbReference type="Pfam" id="PF00652">
    <property type="entry name" value="Ricin_B_lectin"/>
    <property type="match status" value="1"/>
</dbReference>
<dbReference type="SUPFAM" id="SSF53448">
    <property type="entry name" value="Nucleotide-diphospho-sugar transferases"/>
    <property type="match status" value="1"/>
</dbReference>
<evidence type="ECO:0000256" key="5">
    <source>
        <dbReference type="ARBA" id="ARBA00022676"/>
    </source>
</evidence>
<comment type="cofactor">
    <cofactor evidence="1 16">
        <name>Mn(2+)</name>
        <dbReference type="ChEBI" id="CHEBI:29035"/>
    </cofactor>
</comment>
<feature type="domain" description="Ricin B lectin" evidence="18">
    <location>
        <begin position="471"/>
        <end position="608"/>
    </location>
</feature>
<keyword evidence="12 16" id="KW-0333">Golgi apparatus</keyword>
<dbReference type="GO" id="GO:0004653">
    <property type="term" value="F:polypeptide N-acetylgalactosaminyltransferase activity"/>
    <property type="evidence" value="ECO:0007669"/>
    <property type="project" value="UniProtKB-ARBA"/>
</dbReference>
<name>A0A8J2RUL9_9CRUS</name>
<dbReference type="InterPro" id="IPR045885">
    <property type="entry name" value="GalNAc-T"/>
</dbReference>
<dbReference type="Gene3D" id="3.90.550.10">
    <property type="entry name" value="Spore Coat Polysaccharide Biosynthesis Protein SpsA, Chain A"/>
    <property type="match status" value="1"/>
</dbReference>
<evidence type="ECO:0000256" key="7">
    <source>
        <dbReference type="ARBA" id="ARBA00022692"/>
    </source>
</evidence>
<accession>A0A8J2RUL9</accession>
<evidence type="ECO:0000256" key="14">
    <source>
        <dbReference type="ARBA" id="ARBA00023157"/>
    </source>
</evidence>
<keyword evidence="11" id="KW-1133">Transmembrane helix</keyword>
<evidence type="ECO:0000256" key="16">
    <source>
        <dbReference type="RuleBase" id="RU361242"/>
    </source>
</evidence>
<dbReference type="GO" id="GO:0000139">
    <property type="term" value="C:Golgi membrane"/>
    <property type="evidence" value="ECO:0007669"/>
    <property type="project" value="UniProtKB-SubCell"/>
</dbReference>
<comment type="pathway">
    <text evidence="3 16">Protein modification; protein glycosylation.</text>
</comment>
<keyword evidence="9 16" id="KW-0430">Lectin</keyword>
<organism evidence="19 20">
    <name type="scientific">Daphnia galeata</name>
    <dbReference type="NCBI Taxonomy" id="27404"/>
    <lineage>
        <taxon>Eukaryota</taxon>
        <taxon>Metazoa</taxon>
        <taxon>Ecdysozoa</taxon>
        <taxon>Arthropoda</taxon>
        <taxon>Crustacea</taxon>
        <taxon>Branchiopoda</taxon>
        <taxon>Diplostraca</taxon>
        <taxon>Cladocera</taxon>
        <taxon>Anomopoda</taxon>
        <taxon>Daphniidae</taxon>
        <taxon>Daphnia</taxon>
    </lineage>
</organism>
<evidence type="ECO:0000313" key="20">
    <source>
        <dbReference type="Proteomes" id="UP000789390"/>
    </source>
</evidence>
<proteinExistence type="inferred from homology"/>
<dbReference type="Gene3D" id="2.80.10.50">
    <property type="match status" value="1"/>
</dbReference>
<dbReference type="UniPathway" id="UPA00378"/>
<reference evidence="19" key="1">
    <citation type="submission" date="2021-11" db="EMBL/GenBank/DDBJ databases">
        <authorList>
            <person name="Schell T."/>
        </authorList>
    </citation>
    <scope>NUCLEOTIDE SEQUENCE</scope>
    <source>
        <strain evidence="19">M5</strain>
    </source>
</reference>
<evidence type="ECO:0000256" key="15">
    <source>
        <dbReference type="ARBA" id="ARBA00023211"/>
    </source>
</evidence>
<dbReference type="GO" id="GO:0006493">
    <property type="term" value="P:protein O-linked glycosylation"/>
    <property type="evidence" value="ECO:0007669"/>
    <property type="project" value="UniProtKB-ARBA"/>
</dbReference>